<reference evidence="3 4" key="1">
    <citation type="journal article" date="2014" name="PLoS Genet.">
        <title>Phylogenetically driven sequencing of extremely halophilic archaea reveals strategies for static and dynamic osmo-response.</title>
        <authorList>
            <person name="Becker E.A."/>
            <person name="Seitzer P.M."/>
            <person name="Tritt A."/>
            <person name="Larsen D."/>
            <person name="Krusor M."/>
            <person name="Yao A.I."/>
            <person name="Wu D."/>
            <person name="Madern D."/>
            <person name="Eisen J.A."/>
            <person name="Darling A.E."/>
            <person name="Facciotti M.T."/>
        </authorList>
    </citation>
    <scope>NUCLEOTIDE SEQUENCE [LARGE SCALE GENOMIC DNA]</scope>
    <source>
        <strain evidence="3 4">JCM 10879</strain>
    </source>
</reference>
<feature type="transmembrane region" description="Helical" evidence="2">
    <location>
        <begin position="223"/>
        <end position="247"/>
    </location>
</feature>
<dbReference type="Proteomes" id="UP000011607">
    <property type="component" value="Unassembled WGS sequence"/>
</dbReference>
<proteinExistence type="predicted"/>
<evidence type="ECO:0000313" key="4">
    <source>
        <dbReference type="Proteomes" id="UP000011607"/>
    </source>
</evidence>
<feature type="compositionally biased region" description="Basic and acidic residues" evidence="1">
    <location>
        <begin position="8"/>
        <end position="20"/>
    </location>
</feature>
<feature type="transmembrane region" description="Helical" evidence="2">
    <location>
        <begin position="138"/>
        <end position="156"/>
    </location>
</feature>
<gene>
    <name evidence="3" type="ORF">C446_04675</name>
</gene>
<organism evidence="3 4">
    <name type="scientific">Halobiforma nitratireducens JCM 10879</name>
    <dbReference type="NCBI Taxonomy" id="1227454"/>
    <lineage>
        <taxon>Archaea</taxon>
        <taxon>Methanobacteriati</taxon>
        <taxon>Methanobacteriota</taxon>
        <taxon>Stenosarchaea group</taxon>
        <taxon>Halobacteria</taxon>
        <taxon>Halobacteriales</taxon>
        <taxon>Natrialbaceae</taxon>
        <taxon>Halobiforma</taxon>
    </lineage>
</organism>
<feature type="transmembrane region" description="Helical" evidence="2">
    <location>
        <begin position="300"/>
        <end position="319"/>
    </location>
</feature>
<name>M0MB53_9EURY</name>
<dbReference type="GO" id="GO:0140359">
    <property type="term" value="F:ABC-type transporter activity"/>
    <property type="evidence" value="ECO:0007669"/>
    <property type="project" value="InterPro"/>
</dbReference>
<feature type="transmembrane region" description="Helical" evidence="2">
    <location>
        <begin position="106"/>
        <end position="126"/>
    </location>
</feature>
<dbReference type="PATRIC" id="fig|1227454.3.peg.918"/>
<protein>
    <recommendedName>
        <fullName evidence="5">ABC transporter permease</fullName>
    </recommendedName>
</protein>
<dbReference type="STRING" id="1227454.C446_04675"/>
<evidence type="ECO:0008006" key="5">
    <source>
        <dbReference type="Google" id="ProtNLM"/>
    </source>
</evidence>
<evidence type="ECO:0000256" key="1">
    <source>
        <dbReference type="SAM" id="MobiDB-lite"/>
    </source>
</evidence>
<feature type="region of interest" description="Disordered" evidence="1">
    <location>
        <begin position="1"/>
        <end position="58"/>
    </location>
</feature>
<dbReference type="Pfam" id="PF12679">
    <property type="entry name" value="ABC2_membrane_2"/>
    <property type="match status" value="1"/>
</dbReference>
<dbReference type="OrthoDB" id="313565at2157"/>
<evidence type="ECO:0000313" key="3">
    <source>
        <dbReference type="EMBL" id="EMA41874.1"/>
    </source>
</evidence>
<keyword evidence="2" id="KW-1133">Transmembrane helix</keyword>
<keyword evidence="4" id="KW-1185">Reference proteome</keyword>
<feature type="transmembrane region" description="Helical" evidence="2">
    <location>
        <begin position="253"/>
        <end position="279"/>
    </location>
</feature>
<feature type="transmembrane region" description="Helical" evidence="2">
    <location>
        <begin position="192"/>
        <end position="211"/>
    </location>
</feature>
<dbReference type="EMBL" id="AOMA01000062">
    <property type="protein sequence ID" value="EMA41874.1"/>
    <property type="molecule type" value="Genomic_DNA"/>
</dbReference>
<dbReference type="AlphaFoldDB" id="M0MB53"/>
<comment type="caution">
    <text evidence="3">The sequence shown here is derived from an EMBL/GenBank/DDBJ whole genome shotgun (WGS) entry which is preliminary data.</text>
</comment>
<dbReference type="eggNOG" id="arCOG02440">
    <property type="taxonomic scope" value="Archaea"/>
</dbReference>
<dbReference type="RefSeq" id="WP_006671892.1">
    <property type="nucleotide sequence ID" value="NZ_AOMA01000062.1"/>
</dbReference>
<feature type="transmembrane region" description="Helical" evidence="2">
    <location>
        <begin position="325"/>
        <end position="347"/>
    </location>
</feature>
<keyword evidence="2" id="KW-0812">Transmembrane</keyword>
<keyword evidence="2" id="KW-0472">Membrane</keyword>
<dbReference type="GO" id="GO:0005886">
    <property type="term" value="C:plasma membrane"/>
    <property type="evidence" value="ECO:0007669"/>
    <property type="project" value="UniProtKB-SubCell"/>
</dbReference>
<accession>M0MB53</accession>
<evidence type="ECO:0000256" key="2">
    <source>
        <dbReference type="SAM" id="Phobius"/>
    </source>
</evidence>
<sequence length="352" mass="36512">MTDEYEREGEGDGEYRHGHEQGPAADPDVDPEATSDDAVPRPDGGYGTVSPTEEADVDLDLEGETDAGTETETETGPVDGLGSGKWYRQLLVVAETEYRLAIRGRWAIAMTAIFAAFALGLTTFSGSSVSPDGFERTVASLAVLAVYLVPLVALAFSYDAVVGREESGWLHTLFALPVDRALIVVGTTVGRAVVFASAAIIGFGAAGFFLLREFGLAGFDAYAGFLLATVGLGLAFLSVGVLVSTLVPEKTHALGISLLAWAWFVLVHDLIGLGVIAALDLTDAAVSAMLLANPTGIFRALVLGSLGAAGDAGFAAVLTESGLSTSVLAGALLAWIVLPIALAAVAVRRRRL</sequence>